<sequence length="63" mass="7554">MSRIIFFIVLIGGVYWFYRRFVNDAQKLSAKAKRVHKERRNSAHGTLVKDEKTGEYRVRHEDE</sequence>
<evidence type="ECO:0000313" key="4">
    <source>
        <dbReference type="Proteomes" id="UP000477849"/>
    </source>
</evidence>
<evidence type="ECO:0000256" key="1">
    <source>
        <dbReference type="SAM" id="MobiDB-lite"/>
    </source>
</evidence>
<keyword evidence="4" id="KW-1185">Reference proteome</keyword>
<protein>
    <submittedName>
        <fullName evidence="3">Uncharacterized protein</fullName>
    </submittedName>
</protein>
<accession>A0A6M1RPV3</accession>
<reference evidence="3 4" key="1">
    <citation type="submission" date="2020-02" db="EMBL/GenBank/DDBJ databases">
        <title>Genome sequence of the type strain CCBAU10050 of Rhizobium daejeonense.</title>
        <authorList>
            <person name="Gao J."/>
            <person name="Sun J."/>
        </authorList>
    </citation>
    <scope>NUCLEOTIDE SEQUENCE [LARGE SCALE GENOMIC DNA]</scope>
    <source>
        <strain evidence="3 4">CCBAU10050</strain>
    </source>
</reference>
<evidence type="ECO:0000313" key="3">
    <source>
        <dbReference type="EMBL" id="NGO63644.1"/>
    </source>
</evidence>
<dbReference type="AlphaFoldDB" id="A0A6M1RPV3"/>
<feature type="region of interest" description="Disordered" evidence="1">
    <location>
        <begin position="36"/>
        <end position="63"/>
    </location>
</feature>
<dbReference type="EMBL" id="JAAKZH010000002">
    <property type="protein sequence ID" value="NGO63644.1"/>
    <property type="molecule type" value="Genomic_DNA"/>
</dbReference>
<gene>
    <name evidence="3" type="ORF">G6N76_08145</name>
</gene>
<dbReference type="Proteomes" id="UP000477849">
    <property type="component" value="Unassembled WGS sequence"/>
</dbReference>
<keyword evidence="2" id="KW-0472">Membrane</keyword>
<proteinExistence type="predicted"/>
<name>A0A6M1RPV3_9HYPH</name>
<keyword evidence="2" id="KW-1133">Transmembrane helix</keyword>
<feature type="transmembrane region" description="Helical" evidence="2">
    <location>
        <begin position="6"/>
        <end position="22"/>
    </location>
</feature>
<dbReference type="RefSeq" id="WP_163903791.1">
    <property type="nucleotide sequence ID" value="NZ_CP048427.1"/>
</dbReference>
<evidence type="ECO:0000256" key="2">
    <source>
        <dbReference type="SAM" id="Phobius"/>
    </source>
</evidence>
<organism evidence="3 4">
    <name type="scientific">Rhizobium daejeonense</name>
    <dbReference type="NCBI Taxonomy" id="240521"/>
    <lineage>
        <taxon>Bacteria</taxon>
        <taxon>Pseudomonadati</taxon>
        <taxon>Pseudomonadota</taxon>
        <taxon>Alphaproteobacteria</taxon>
        <taxon>Hyphomicrobiales</taxon>
        <taxon>Rhizobiaceae</taxon>
        <taxon>Rhizobium/Agrobacterium group</taxon>
        <taxon>Rhizobium</taxon>
    </lineage>
</organism>
<feature type="compositionally biased region" description="Basic and acidic residues" evidence="1">
    <location>
        <begin position="47"/>
        <end position="63"/>
    </location>
</feature>
<comment type="caution">
    <text evidence="3">The sequence shown here is derived from an EMBL/GenBank/DDBJ whole genome shotgun (WGS) entry which is preliminary data.</text>
</comment>
<keyword evidence="2" id="KW-0812">Transmembrane</keyword>